<keyword evidence="3" id="KW-1185">Reference proteome</keyword>
<dbReference type="InterPro" id="IPR000182">
    <property type="entry name" value="GNAT_dom"/>
</dbReference>
<dbReference type="PANTHER" id="PTHR43441">
    <property type="entry name" value="RIBOSOMAL-PROTEIN-SERINE ACETYLTRANSFERASE"/>
    <property type="match status" value="1"/>
</dbReference>
<reference evidence="3" key="1">
    <citation type="journal article" date="2019" name="Int. J. Syst. Evol. Microbiol.">
        <title>The Global Catalogue of Microorganisms (GCM) 10K type strain sequencing project: providing services to taxonomists for standard genome sequencing and annotation.</title>
        <authorList>
            <consortium name="The Broad Institute Genomics Platform"/>
            <consortium name="The Broad Institute Genome Sequencing Center for Infectious Disease"/>
            <person name="Wu L."/>
            <person name="Ma J."/>
        </authorList>
    </citation>
    <scope>NUCLEOTIDE SEQUENCE [LARGE SCALE GENOMIC DNA]</scope>
    <source>
        <strain evidence="3">JCM 16898</strain>
    </source>
</reference>
<dbReference type="PANTHER" id="PTHR43441:SF3">
    <property type="entry name" value="ACETYLTRANSFERASE"/>
    <property type="match status" value="1"/>
</dbReference>
<dbReference type="Gene3D" id="3.40.630.30">
    <property type="match status" value="1"/>
</dbReference>
<dbReference type="PROSITE" id="PS51186">
    <property type="entry name" value="GNAT"/>
    <property type="match status" value="1"/>
</dbReference>
<dbReference type="Proteomes" id="UP001500689">
    <property type="component" value="Unassembled WGS sequence"/>
</dbReference>
<dbReference type="Pfam" id="PF13302">
    <property type="entry name" value="Acetyltransf_3"/>
    <property type="match status" value="1"/>
</dbReference>
<proteinExistence type="predicted"/>
<sequence>MDTLTDGVITLVRWRREDLDVLVRTADGSRDHLGDWLVWATGGYDRAKGEEFLTGAEQRWENGQSQDYAICTPESVVAGGCGLINRDPGREIGYWLAKEHTGRGYVTRAAALLVAESWRQGATFVEIRHDERNERSAAVPRRLGFTPHRQEPAGEPVAPACAGINHVWRLTRPG</sequence>
<evidence type="ECO:0000313" key="3">
    <source>
        <dbReference type="Proteomes" id="UP001500689"/>
    </source>
</evidence>
<name>A0ABP6VFW7_9PSEU</name>
<protein>
    <submittedName>
        <fullName evidence="2">GNAT family N-acetyltransferase</fullName>
    </submittedName>
</protein>
<gene>
    <name evidence="2" type="ORF">GCM10022222_15200</name>
</gene>
<dbReference type="InterPro" id="IPR016181">
    <property type="entry name" value="Acyl_CoA_acyltransferase"/>
</dbReference>
<comment type="caution">
    <text evidence="2">The sequence shown here is derived from an EMBL/GenBank/DDBJ whole genome shotgun (WGS) entry which is preliminary data.</text>
</comment>
<dbReference type="EMBL" id="BAAAZN010000002">
    <property type="protein sequence ID" value="GAA3532817.1"/>
    <property type="molecule type" value="Genomic_DNA"/>
</dbReference>
<evidence type="ECO:0000259" key="1">
    <source>
        <dbReference type="PROSITE" id="PS51186"/>
    </source>
</evidence>
<dbReference type="RefSeq" id="WP_344856704.1">
    <property type="nucleotide sequence ID" value="NZ_BAAAZN010000002.1"/>
</dbReference>
<organism evidence="2 3">
    <name type="scientific">Amycolatopsis ultiminotia</name>
    <dbReference type="NCBI Taxonomy" id="543629"/>
    <lineage>
        <taxon>Bacteria</taxon>
        <taxon>Bacillati</taxon>
        <taxon>Actinomycetota</taxon>
        <taxon>Actinomycetes</taxon>
        <taxon>Pseudonocardiales</taxon>
        <taxon>Pseudonocardiaceae</taxon>
        <taxon>Amycolatopsis</taxon>
    </lineage>
</organism>
<accession>A0ABP6VFW7</accession>
<dbReference type="InterPro" id="IPR051908">
    <property type="entry name" value="Ribosomal_N-acetyltransferase"/>
</dbReference>
<evidence type="ECO:0000313" key="2">
    <source>
        <dbReference type="EMBL" id="GAA3532817.1"/>
    </source>
</evidence>
<dbReference type="SUPFAM" id="SSF55729">
    <property type="entry name" value="Acyl-CoA N-acyltransferases (Nat)"/>
    <property type="match status" value="1"/>
</dbReference>
<feature type="domain" description="N-acetyltransferase" evidence="1">
    <location>
        <begin position="21"/>
        <end position="173"/>
    </location>
</feature>